<feature type="compositionally biased region" description="Acidic residues" evidence="1">
    <location>
        <begin position="514"/>
        <end position="524"/>
    </location>
</feature>
<evidence type="ECO:0000256" key="1">
    <source>
        <dbReference type="SAM" id="MobiDB-lite"/>
    </source>
</evidence>
<feature type="region of interest" description="Disordered" evidence="1">
    <location>
        <begin position="424"/>
        <end position="543"/>
    </location>
</feature>
<evidence type="ECO:0000256" key="3">
    <source>
        <dbReference type="SAM" id="SignalP"/>
    </source>
</evidence>
<keyword evidence="2" id="KW-1133">Transmembrane helix</keyword>
<organism evidence="4 5">
    <name type="scientific">Kwoniella shivajii</name>
    <dbReference type="NCBI Taxonomy" id="564305"/>
    <lineage>
        <taxon>Eukaryota</taxon>
        <taxon>Fungi</taxon>
        <taxon>Dikarya</taxon>
        <taxon>Basidiomycota</taxon>
        <taxon>Agaricomycotina</taxon>
        <taxon>Tremellomycetes</taxon>
        <taxon>Tremellales</taxon>
        <taxon>Cryptococcaceae</taxon>
        <taxon>Kwoniella</taxon>
    </lineage>
</organism>
<proteinExistence type="predicted"/>
<evidence type="ECO:0008006" key="6">
    <source>
        <dbReference type="Google" id="ProtNLM"/>
    </source>
</evidence>
<feature type="compositionally biased region" description="Basic and acidic residues" evidence="1">
    <location>
        <begin position="531"/>
        <end position="543"/>
    </location>
</feature>
<keyword evidence="5" id="KW-1185">Reference proteome</keyword>
<feature type="compositionally biased region" description="Low complexity" evidence="1">
    <location>
        <begin position="343"/>
        <end position="354"/>
    </location>
</feature>
<feature type="compositionally biased region" description="Low complexity" evidence="1">
    <location>
        <begin position="427"/>
        <end position="442"/>
    </location>
</feature>
<dbReference type="Proteomes" id="UP001329825">
    <property type="component" value="Chromosome 8"/>
</dbReference>
<dbReference type="GeneID" id="87958137"/>
<feature type="signal peptide" evidence="3">
    <location>
        <begin position="1"/>
        <end position="17"/>
    </location>
</feature>
<protein>
    <recommendedName>
        <fullName evidence="6">Mid2 domain-containing protein</fullName>
    </recommendedName>
</protein>
<gene>
    <name evidence="4" type="ORF">IL334_006007</name>
</gene>
<feature type="chain" id="PRO_5045938235" description="Mid2 domain-containing protein" evidence="3">
    <location>
        <begin position="18"/>
        <end position="543"/>
    </location>
</feature>
<feature type="compositionally biased region" description="Low complexity" evidence="1">
    <location>
        <begin position="362"/>
        <end position="388"/>
    </location>
</feature>
<keyword evidence="3" id="KW-0732">Signal</keyword>
<sequence length="543" mass="57240">MLLSALVTTLFLPLTLGFSFSLQNTSPAQCSSENITWTGGQTPFSLTIIPAFDYPTTISVPDSNYDSSSGKGSYSWTVNYPSDTQFVVMMSDGSGTGTGGVSPLYKVQSSSSSSSCNLRSEKTDFLFYLNETSLTQCDPVQIYWDNSAVTPVSILGAIPGGQVFQLVSANDKTSSLVWNTNIASSTQIIIAAFDSGEYGNGGSSALMTIGSSSDNTCINDASPSSTTAGTPTSTGTKTGSVGGVKTVTSITTQTAIPKGAAGLSTGALVGIVVSAVLVVIALQGALLWFCCRRQIRSLIYHRREMRGQEVKPGGEVDLGLASRNSGSYEEEDPYAALGTGTGARTRSSRYSMSRSRSRDDAASSVSPFLGLGNTTPPTNLNNQNAPTLDLDLDPPIRGTGIGTHGHGRNDSFALSIGQSLNDMDLTPSPSLSNNGYSSSSPLFPSHHYPSTTSRSNNGNSNGTMTKAQMAASLSASNPDPTYSQFGDTRLPPQDAPSGGFRRHEDAGPMQRSNEEEEPPAEVEDLPPLYKPEWETDSQRGNER</sequence>
<keyword evidence="2" id="KW-0472">Membrane</keyword>
<evidence type="ECO:0000313" key="5">
    <source>
        <dbReference type="Proteomes" id="UP001329825"/>
    </source>
</evidence>
<reference evidence="4 5" key="1">
    <citation type="submission" date="2024-01" db="EMBL/GenBank/DDBJ databases">
        <title>Comparative genomics of Cryptococcus and Kwoniella reveals pathogenesis evolution and contrasting modes of karyotype evolution via chromosome fusion or intercentromeric recombination.</title>
        <authorList>
            <person name="Coelho M.A."/>
            <person name="David-Palma M."/>
            <person name="Shea T."/>
            <person name="Bowers K."/>
            <person name="McGinley-Smith S."/>
            <person name="Mohammad A.W."/>
            <person name="Gnirke A."/>
            <person name="Yurkov A.M."/>
            <person name="Nowrousian M."/>
            <person name="Sun S."/>
            <person name="Cuomo C.A."/>
            <person name="Heitman J."/>
        </authorList>
    </citation>
    <scope>NUCLEOTIDE SEQUENCE [LARGE SCALE GENOMIC DNA]</scope>
    <source>
        <strain evidence="4">CBS 11374</strain>
    </source>
</reference>
<evidence type="ECO:0000256" key="2">
    <source>
        <dbReference type="SAM" id="Phobius"/>
    </source>
</evidence>
<feature type="region of interest" description="Disordered" evidence="1">
    <location>
        <begin position="221"/>
        <end position="240"/>
    </location>
</feature>
<feature type="compositionally biased region" description="Polar residues" evidence="1">
    <location>
        <begin position="471"/>
        <end position="486"/>
    </location>
</feature>
<dbReference type="PANTHER" id="PTHR37487:SF3">
    <property type="entry name" value="CLEAVAGE_POLYADENYLATION SPECIFICITY FACTOR A SUBUNIT N-TERMINAL DOMAIN-CONTAINING PROTEIN"/>
    <property type="match status" value="1"/>
</dbReference>
<accession>A0ABZ1D4P8</accession>
<dbReference type="RefSeq" id="XP_062793764.1">
    <property type="nucleotide sequence ID" value="XM_062937713.1"/>
</dbReference>
<feature type="compositionally biased region" description="Low complexity" evidence="1">
    <location>
        <begin position="450"/>
        <end position="465"/>
    </location>
</feature>
<keyword evidence="2" id="KW-0812">Transmembrane</keyword>
<dbReference type="PANTHER" id="PTHR37487">
    <property type="entry name" value="CHROMOSOME 1, WHOLE GENOME SHOTGUN SEQUENCE"/>
    <property type="match status" value="1"/>
</dbReference>
<evidence type="ECO:0000313" key="4">
    <source>
        <dbReference type="EMBL" id="WRT69025.1"/>
    </source>
</evidence>
<feature type="transmembrane region" description="Helical" evidence="2">
    <location>
        <begin position="267"/>
        <end position="290"/>
    </location>
</feature>
<name>A0ABZ1D4P8_9TREE</name>
<dbReference type="EMBL" id="CP141888">
    <property type="protein sequence ID" value="WRT69025.1"/>
    <property type="molecule type" value="Genomic_DNA"/>
</dbReference>
<feature type="region of interest" description="Disordered" evidence="1">
    <location>
        <begin position="308"/>
        <end position="408"/>
    </location>
</feature>